<dbReference type="AlphaFoldDB" id="A0A4S4ACV0"/>
<dbReference type="InterPro" id="IPR009953">
    <property type="entry name" value="DRA_trans"/>
</dbReference>
<accession>A0A4S4ACV0</accession>
<evidence type="ECO:0000313" key="2">
    <source>
        <dbReference type="Proteomes" id="UP000307956"/>
    </source>
</evidence>
<keyword evidence="2" id="KW-1185">Reference proteome</keyword>
<dbReference type="GO" id="GO:0030701">
    <property type="term" value="F:NAD+-dinitrogen-reductase ADP-D-ribosyltransferase activity"/>
    <property type="evidence" value="ECO:0007669"/>
    <property type="project" value="InterPro"/>
</dbReference>
<organism evidence="1 2">
    <name type="scientific">Pseudothauera rhizosphaerae</name>
    <dbReference type="NCBI Taxonomy" id="2565932"/>
    <lineage>
        <taxon>Bacteria</taxon>
        <taxon>Pseudomonadati</taxon>
        <taxon>Pseudomonadota</taxon>
        <taxon>Betaproteobacteria</taxon>
        <taxon>Rhodocyclales</taxon>
        <taxon>Zoogloeaceae</taxon>
        <taxon>Pseudothauera</taxon>
    </lineage>
</organism>
<protein>
    <submittedName>
        <fullName evidence="1">NAD(+)--dinitrogen-reductase ADP-D-ribosyltransferase</fullName>
    </submittedName>
</protein>
<dbReference type="GO" id="GO:0009399">
    <property type="term" value="P:nitrogen fixation"/>
    <property type="evidence" value="ECO:0007669"/>
    <property type="project" value="InterPro"/>
</dbReference>
<dbReference type="Proteomes" id="UP000307956">
    <property type="component" value="Unassembled WGS sequence"/>
</dbReference>
<reference evidence="1 2" key="1">
    <citation type="submission" date="2019-04" db="EMBL/GenBank/DDBJ databases">
        <title>Azoarcus rhizosphaerae sp. nov. isolated from rhizosphere of Ficus religiosa.</title>
        <authorList>
            <person name="Lin S.-Y."/>
            <person name="Hameed A."/>
            <person name="Hsu Y.-H."/>
            <person name="Young C.-C."/>
        </authorList>
    </citation>
    <scope>NUCLEOTIDE SEQUENCE [LARGE SCALE GENOMIC DNA]</scope>
    <source>
        <strain evidence="1 2">CC-YHH848</strain>
    </source>
</reference>
<dbReference type="Pfam" id="PF07357">
    <property type="entry name" value="DRAT"/>
    <property type="match status" value="1"/>
</dbReference>
<gene>
    <name evidence="1" type="ORF">E6O51_18940</name>
</gene>
<sequence length="303" mass="32962">MKEFIGGETAAITADACDKSPTICRATDIPPALARLSAPPAARLPVNRCNLPAEALASLAFQLAPVPLEVDGVLPLHAPLFERLSLVDDATDRARIFMQYMTAHFLLDDPPALGLTGSARVDRSRLDYLRLLRGWLFDSEGREGAVLKSWVESRFGLLTAFHHGPLGEADDPARTAFEHERAAGLYGTGALEAQVDLLYAYTQHELARRDPGRSHLTLYRGLNGRDALPELARLPDGCTVVVLNNLSSFSASQERADEFGDRVLACEVPLPKVLAFSRLLPGRLQGEDEYLVIGGVAAVRRVD</sequence>
<name>A0A4S4ACV0_9RHOO</name>
<keyword evidence="1" id="KW-0808">Transferase</keyword>
<dbReference type="EMBL" id="SSOD01000019">
    <property type="protein sequence ID" value="THF56908.1"/>
    <property type="molecule type" value="Genomic_DNA"/>
</dbReference>
<dbReference type="OrthoDB" id="183043at2"/>
<evidence type="ECO:0000313" key="1">
    <source>
        <dbReference type="EMBL" id="THF56908.1"/>
    </source>
</evidence>
<proteinExistence type="predicted"/>
<comment type="caution">
    <text evidence="1">The sequence shown here is derived from an EMBL/GenBank/DDBJ whole genome shotgun (WGS) entry which is preliminary data.</text>
</comment>